<sequence>MFTLGKRRAFPSPEPRSVVQDTCPLLSVTPCRLVNKRRDFVSYRDSLLTWFVDIYGYFLLNIFMHPVVVT</sequence>
<gene>
    <name evidence="2" type="ORF">SMTD_LOCUS18357</name>
</gene>
<keyword evidence="3" id="KW-1185">Reference proteome</keyword>
<reference evidence="2 3" key="1">
    <citation type="submission" date="2018-11" db="EMBL/GenBank/DDBJ databases">
        <authorList>
            <consortium name="Pathogen Informatics"/>
        </authorList>
    </citation>
    <scope>NUCLEOTIDE SEQUENCE [LARGE SCALE GENOMIC DNA]</scope>
    <source>
        <strain>Denwood</strain>
        <strain evidence="3">Zambia</strain>
    </source>
</reference>
<evidence type="ECO:0000256" key="1">
    <source>
        <dbReference type="SAM" id="Phobius"/>
    </source>
</evidence>
<keyword evidence="1" id="KW-0812">Transmembrane</keyword>
<evidence type="ECO:0000313" key="3">
    <source>
        <dbReference type="Proteomes" id="UP000269396"/>
    </source>
</evidence>
<name>A0A3P8K6W4_9TREM</name>
<dbReference type="Proteomes" id="UP000269396">
    <property type="component" value="Unassembled WGS sequence"/>
</dbReference>
<keyword evidence="1" id="KW-0472">Membrane</keyword>
<dbReference type="EMBL" id="UZAL01040327">
    <property type="protein sequence ID" value="VDP76853.1"/>
    <property type="molecule type" value="Genomic_DNA"/>
</dbReference>
<accession>A0A3P8K6W4</accession>
<feature type="transmembrane region" description="Helical" evidence="1">
    <location>
        <begin position="47"/>
        <end position="68"/>
    </location>
</feature>
<dbReference type="AlphaFoldDB" id="A0A3P8K6W4"/>
<proteinExistence type="predicted"/>
<protein>
    <submittedName>
        <fullName evidence="2">Uncharacterized protein</fullName>
    </submittedName>
</protein>
<organism evidence="2 3">
    <name type="scientific">Schistosoma mattheei</name>
    <dbReference type="NCBI Taxonomy" id="31246"/>
    <lineage>
        <taxon>Eukaryota</taxon>
        <taxon>Metazoa</taxon>
        <taxon>Spiralia</taxon>
        <taxon>Lophotrochozoa</taxon>
        <taxon>Platyhelminthes</taxon>
        <taxon>Trematoda</taxon>
        <taxon>Digenea</taxon>
        <taxon>Strigeidida</taxon>
        <taxon>Schistosomatoidea</taxon>
        <taxon>Schistosomatidae</taxon>
        <taxon>Schistosoma</taxon>
    </lineage>
</organism>
<evidence type="ECO:0000313" key="2">
    <source>
        <dbReference type="EMBL" id="VDP76853.1"/>
    </source>
</evidence>
<keyword evidence="1" id="KW-1133">Transmembrane helix</keyword>